<name>A0ABS5YGB0_9ACTN</name>
<evidence type="ECO:0008006" key="3">
    <source>
        <dbReference type="Google" id="ProtNLM"/>
    </source>
</evidence>
<evidence type="ECO:0000313" key="2">
    <source>
        <dbReference type="Proteomes" id="UP001519654"/>
    </source>
</evidence>
<protein>
    <recommendedName>
        <fullName evidence="3">TetR family transcriptional regulator</fullName>
    </recommendedName>
</protein>
<accession>A0ABS5YGB0</accession>
<reference evidence="1 2" key="1">
    <citation type="submission" date="2021-06" db="EMBL/GenBank/DDBJ databases">
        <title>Actinoplanes lichenicola sp. nov., and Actinoplanes ovalisporus sp. nov., isolated from lichen in Thailand.</title>
        <authorList>
            <person name="Saeng-In P."/>
            <person name="Kanchanasin P."/>
            <person name="Yuki M."/>
            <person name="Kudo T."/>
            <person name="Ohkuma M."/>
            <person name="Phongsopitanun W."/>
            <person name="Tanasupawat S."/>
        </authorList>
    </citation>
    <scope>NUCLEOTIDE SEQUENCE [LARGE SCALE GENOMIC DNA]</scope>
    <source>
        <strain evidence="1 2">NBRC 110975</strain>
    </source>
</reference>
<dbReference type="SUPFAM" id="SSF46689">
    <property type="entry name" value="Homeodomain-like"/>
    <property type="match status" value="1"/>
</dbReference>
<dbReference type="SUPFAM" id="SSF48498">
    <property type="entry name" value="Tetracyclin repressor-like, C-terminal domain"/>
    <property type="match status" value="1"/>
</dbReference>
<dbReference type="Gene3D" id="1.10.357.10">
    <property type="entry name" value="Tetracycline Repressor, domain 2"/>
    <property type="match status" value="1"/>
</dbReference>
<keyword evidence="2" id="KW-1185">Reference proteome</keyword>
<dbReference type="InterPro" id="IPR036271">
    <property type="entry name" value="Tet_transcr_reg_TetR-rel_C_sf"/>
</dbReference>
<evidence type="ECO:0000313" key="1">
    <source>
        <dbReference type="EMBL" id="MBU2662480.1"/>
    </source>
</evidence>
<sequence length="230" mass="25143">MDDHLRRLWRHRGTTLPTPRRGPRQQLDLDEILDAAIAIADTSGLDAVSTRAVAARFERTAMALYPYVGTKDNMVALMQDHASALPALQPGLRGWATGLFELYLAHPWLTERSWAQASQGPNEQDWMEALLAILGGHPQRAPAVTMLYATVRATAQTAAAYRKLTPADEQAWVAGAAPIPDFAERYPLSTSLPPVATDWRDMPYAGLLAAVDVLATGLQLSRARPDRGPL</sequence>
<comment type="caution">
    <text evidence="1">The sequence shown here is derived from an EMBL/GenBank/DDBJ whole genome shotgun (WGS) entry which is preliminary data.</text>
</comment>
<gene>
    <name evidence="1" type="ORF">KOI35_03060</name>
</gene>
<dbReference type="RefSeq" id="WP_215784426.1">
    <property type="nucleotide sequence ID" value="NZ_JAHKKG010000001.1"/>
</dbReference>
<dbReference type="InterPro" id="IPR009057">
    <property type="entry name" value="Homeodomain-like_sf"/>
</dbReference>
<organism evidence="1 2">
    <name type="scientific">Paractinoplanes bogorensis</name>
    <dbReference type="NCBI Taxonomy" id="1610840"/>
    <lineage>
        <taxon>Bacteria</taxon>
        <taxon>Bacillati</taxon>
        <taxon>Actinomycetota</taxon>
        <taxon>Actinomycetes</taxon>
        <taxon>Micromonosporales</taxon>
        <taxon>Micromonosporaceae</taxon>
        <taxon>Paractinoplanes</taxon>
    </lineage>
</organism>
<proteinExistence type="predicted"/>
<dbReference type="Proteomes" id="UP001519654">
    <property type="component" value="Unassembled WGS sequence"/>
</dbReference>
<dbReference type="EMBL" id="JAHKKG010000001">
    <property type="protein sequence ID" value="MBU2662480.1"/>
    <property type="molecule type" value="Genomic_DNA"/>
</dbReference>